<gene>
    <name evidence="1" type="ORF">FGO68_gene14134</name>
</gene>
<reference evidence="1" key="1">
    <citation type="submission" date="2019-06" db="EMBL/GenBank/DDBJ databases">
        <authorList>
            <person name="Zheng W."/>
        </authorList>
    </citation>
    <scope>NUCLEOTIDE SEQUENCE</scope>
    <source>
        <strain evidence="1">QDHG01</strain>
    </source>
</reference>
<keyword evidence="2" id="KW-1185">Reference proteome</keyword>
<proteinExistence type="predicted"/>
<sequence>MLAPCEFFLPIWHANCRCPISPLQCYFCCIFSKGHMILLELYELRKYSTTCCIPFIKLCNIHFKSPTCSLHFIEAHIPFLQYKRQGPRVPDTCETQAITSSTKKVIEWAHVLCVNHIHIVCAAYIGLVTFTTIF</sequence>
<evidence type="ECO:0000313" key="2">
    <source>
        <dbReference type="Proteomes" id="UP000785679"/>
    </source>
</evidence>
<dbReference type="Proteomes" id="UP000785679">
    <property type="component" value="Unassembled WGS sequence"/>
</dbReference>
<dbReference type="EMBL" id="RRYP01030731">
    <property type="protein sequence ID" value="TNV71098.1"/>
    <property type="molecule type" value="Genomic_DNA"/>
</dbReference>
<dbReference type="AlphaFoldDB" id="A0A8J8NA43"/>
<evidence type="ECO:0000313" key="1">
    <source>
        <dbReference type="EMBL" id="TNV71098.1"/>
    </source>
</evidence>
<protein>
    <submittedName>
        <fullName evidence="1">Uncharacterized protein</fullName>
    </submittedName>
</protein>
<organism evidence="1 2">
    <name type="scientific">Halteria grandinella</name>
    <dbReference type="NCBI Taxonomy" id="5974"/>
    <lineage>
        <taxon>Eukaryota</taxon>
        <taxon>Sar</taxon>
        <taxon>Alveolata</taxon>
        <taxon>Ciliophora</taxon>
        <taxon>Intramacronucleata</taxon>
        <taxon>Spirotrichea</taxon>
        <taxon>Stichotrichia</taxon>
        <taxon>Sporadotrichida</taxon>
        <taxon>Halteriidae</taxon>
        <taxon>Halteria</taxon>
    </lineage>
</organism>
<comment type="caution">
    <text evidence="1">The sequence shown here is derived from an EMBL/GenBank/DDBJ whole genome shotgun (WGS) entry which is preliminary data.</text>
</comment>
<accession>A0A8J8NA43</accession>
<name>A0A8J8NA43_HALGN</name>